<gene>
    <name evidence="6" type="primary">dabA</name>
    <name evidence="7" type="ORF">RCF98_10610</name>
</gene>
<feature type="binding site" evidence="6">
    <location>
        <position position="549"/>
    </location>
    <ligand>
        <name>Zn(2+)</name>
        <dbReference type="ChEBI" id="CHEBI:29105"/>
    </ligand>
</feature>
<name>A0ABY9MM57_9GAMM</name>
<keyword evidence="5 6" id="KW-0472">Membrane</keyword>
<evidence type="ECO:0000256" key="5">
    <source>
        <dbReference type="ARBA" id="ARBA00023136"/>
    </source>
</evidence>
<dbReference type="PANTHER" id="PTHR38344">
    <property type="entry name" value="UPF0753 PROTEIN AQ_863"/>
    <property type="match status" value="1"/>
</dbReference>
<comment type="subunit">
    <text evidence="6">Forms a complex with DabB.</text>
</comment>
<keyword evidence="1 6" id="KW-0813">Transport</keyword>
<comment type="function">
    <text evidence="6">Part of an energy-coupled inorganic carbon pump.</text>
</comment>
<keyword evidence="3 6" id="KW-0479">Metal-binding</keyword>
<dbReference type="Proteomes" id="UP001236657">
    <property type="component" value="Chromosome"/>
</dbReference>
<dbReference type="HAMAP" id="MF_01871">
    <property type="entry name" value="DabA"/>
    <property type="match status" value="1"/>
</dbReference>
<organism evidence="7 8">
    <name type="scientific">Thiothrix lacustris</name>
    <dbReference type="NCBI Taxonomy" id="525917"/>
    <lineage>
        <taxon>Bacteria</taxon>
        <taxon>Pseudomonadati</taxon>
        <taxon>Pseudomonadota</taxon>
        <taxon>Gammaproteobacteria</taxon>
        <taxon>Thiotrichales</taxon>
        <taxon>Thiotrichaceae</taxon>
        <taxon>Thiothrix</taxon>
    </lineage>
</organism>
<dbReference type="RefSeq" id="WP_308893672.1">
    <property type="nucleotide sequence ID" value="NZ_CP133218.1"/>
</dbReference>
<evidence type="ECO:0000256" key="1">
    <source>
        <dbReference type="ARBA" id="ARBA00022448"/>
    </source>
</evidence>
<dbReference type="EMBL" id="CP133218">
    <property type="protein sequence ID" value="WML89422.1"/>
    <property type="molecule type" value="Genomic_DNA"/>
</dbReference>
<protein>
    <recommendedName>
        <fullName evidence="6">Probable inorganic carbon transporter subunit DabA</fullName>
    </recommendedName>
</protein>
<feature type="binding site" evidence="6">
    <location>
        <position position="755"/>
    </location>
    <ligand>
        <name>Zn(2+)</name>
        <dbReference type="ChEBI" id="CHEBI:29105"/>
    </ligand>
</feature>
<evidence type="ECO:0000256" key="6">
    <source>
        <dbReference type="HAMAP-Rule" id="MF_01871"/>
    </source>
</evidence>
<accession>A0ABY9MM57</accession>
<evidence type="ECO:0000313" key="7">
    <source>
        <dbReference type="EMBL" id="WML89422.1"/>
    </source>
</evidence>
<sequence length="1079" mass="122118">MSNSSQAHHEQREQLREAIAALDAVLPIQAPLQDFVHFNPLMHYEHLPFAEALRAAHADSGSLGYLPASDYRRFFREGRINRHDIFSVLASEPDKFADREIYLTALATDIKAISFQQMRWQVEENHALERFQADVAYEQRDKLLEAAGQNEAVAIRTLWERCLQKLELQYDLPHPEALLNLRLTDINGIWDQIKQQGQIGASIPDAESFIYTESRRLLHHLLGQVGETLTMRSLLHKLVNVDVMEQLLPLLDRHLASWLDQGVASLRAEGEGFYAYWRKATLHDITLTLEGMNDWEDYLSSLHDDPLETIHQELMRIGIDREHWAGYLRVLALELPGWSGMFNWRSKNPDYDGLSVPVSMADYLAVRLVLEHLYCRRYTSEHWKINASTSNLRGYFHQHQDEFFVRYHAYNTTLPEFLQQLAEQFLGSEEDIQPQDWHQLAHQILTWNLAPQTVIPVGTDIYRKAWRLFHLAQHLALDAASVAQLEPERITRLLAILEELDDPNTSGYLWLQAYEHHYQEEIFSAVLNKHVDDTPHALSSPPAAQLIFCMDDREESVRRHLEEIAPDLETLGAAGVFGLPNNWRGLDAPAPLKLAQPVVTAVHELRETPDSSTESLLPAHQRRQRFLRRLKGLKNHWMRHSVLGTALALPLLAPFALLELLGRGLMPAAYQRFMGKWQHRASLPLKTRVAYTASEVLECPSKEHNQIGLSAAEKVAKVAAFLQLTGFTRGFAPLVVLMAHRSHHLNNPHILGYGCGACSGRFGGPNARAFAGICNEPEVRIQLLEEHDIHIPDGCWFIACEHDTTSDDIDWFDTDLIPDSHQAVFERVQQVTEQAACESSLERCRKFASASPHLTPAQAKRHVEGRAASPDQVRAELGHQGCAVAFIGPRSLSKGVFWDRRSFLISYDPYNDPAGKLLEAQLNGNGVVGVGIQMDYYFSRMQSGYFGSGSKATHNLTGMFGVMEGGSSDLRTGLAQQMVELHEPMRLLVIVEAELATLGAIHQRHAYLQRLLDNGWVLLAAKPPGRNEIHVFQPGRGFVQWQGLVHPLPQVQHSREWYAGHHGHLSPAAVRGMTEVNHA</sequence>
<feature type="binding site" evidence="6">
    <location>
        <position position="551"/>
    </location>
    <ligand>
        <name>Zn(2+)</name>
        <dbReference type="ChEBI" id="CHEBI:29105"/>
    </ligand>
</feature>
<evidence type="ECO:0000256" key="4">
    <source>
        <dbReference type="ARBA" id="ARBA00022833"/>
    </source>
</evidence>
<comment type="similarity">
    <text evidence="6">Belongs to the inorganic carbon transporter (TC 9.A.2) DabA family.</text>
</comment>
<keyword evidence="2 6" id="KW-1003">Cell membrane</keyword>
<proteinExistence type="inferred from homology"/>
<keyword evidence="4 6" id="KW-0862">Zinc</keyword>
<keyword evidence="8" id="KW-1185">Reference proteome</keyword>
<comment type="subcellular location">
    <subcellularLocation>
        <location evidence="6">Cell membrane</location>
        <topology evidence="6">Peripheral membrane protein</topology>
    </subcellularLocation>
</comment>
<evidence type="ECO:0000256" key="3">
    <source>
        <dbReference type="ARBA" id="ARBA00022723"/>
    </source>
</evidence>
<evidence type="ECO:0000313" key="8">
    <source>
        <dbReference type="Proteomes" id="UP001236657"/>
    </source>
</evidence>
<dbReference type="PANTHER" id="PTHR38344:SF1">
    <property type="entry name" value="INORGANIC CARBON TRANSPORTER SUBUNIT DABA-RELATED"/>
    <property type="match status" value="1"/>
</dbReference>
<evidence type="ECO:0000256" key="2">
    <source>
        <dbReference type="ARBA" id="ARBA00022475"/>
    </source>
</evidence>
<reference evidence="7 8" key="1">
    <citation type="submission" date="2023-08" db="EMBL/GenBank/DDBJ databases">
        <title>New molecular markers tilS and rpoB for phylogenetic and monitoring studies of the genus Thiothrix biodiversity.</title>
        <authorList>
            <person name="Ravin N.V."/>
            <person name="Smolyakov D."/>
            <person name="Markov N.D."/>
            <person name="Beletsky A.V."/>
            <person name="Mardanov A.V."/>
            <person name="Rudenko T.S."/>
            <person name="Grabovich M.Y."/>
        </authorList>
    </citation>
    <scope>NUCLEOTIDE SEQUENCE [LARGE SCALE GENOMIC DNA]</scope>
    <source>
        <strain evidence="7 8">MK1</strain>
    </source>
</reference>
<dbReference type="InterPro" id="IPR018752">
    <property type="entry name" value="DabA"/>
</dbReference>
<feature type="binding site" evidence="6">
    <location>
        <position position="740"/>
    </location>
    <ligand>
        <name>Zn(2+)</name>
        <dbReference type="ChEBI" id="CHEBI:29105"/>
    </ligand>
</feature>
<dbReference type="Pfam" id="PF10070">
    <property type="entry name" value="DabA"/>
    <property type="match status" value="1"/>
</dbReference>
<comment type="cofactor">
    <cofactor evidence="6">
        <name>Zn(2+)</name>
        <dbReference type="ChEBI" id="CHEBI:29105"/>
    </cofactor>
</comment>